<feature type="region of interest" description="Disordered" evidence="1">
    <location>
        <begin position="92"/>
        <end position="115"/>
    </location>
</feature>
<accession>A0A1D2JCK7</accession>
<reference evidence="2 3" key="1">
    <citation type="submission" date="2016-06" db="EMBL/GenBank/DDBJ databases">
        <authorList>
            <person name="Kjaerup R.B."/>
            <person name="Dalgaard T.S."/>
            <person name="Juul-Madsen H.R."/>
        </authorList>
    </citation>
    <scope>NUCLEOTIDE SEQUENCE [LARGE SCALE GENOMIC DNA]</scope>
    <source>
        <strain evidence="2 3">Pb300</strain>
    </source>
</reference>
<gene>
    <name evidence="2" type="ORF">ACO22_04638</name>
</gene>
<dbReference type="AlphaFoldDB" id="A0A1D2JCK7"/>
<evidence type="ECO:0000256" key="1">
    <source>
        <dbReference type="SAM" id="MobiDB-lite"/>
    </source>
</evidence>
<comment type="caution">
    <text evidence="2">The sequence shown here is derived from an EMBL/GenBank/DDBJ whole genome shotgun (WGS) entry which is preliminary data.</text>
</comment>
<dbReference type="EMBL" id="LZYO01000188">
    <property type="protein sequence ID" value="ODH26420.1"/>
    <property type="molecule type" value="Genomic_DNA"/>
</dbReference>
<proteinExistence type="predicted"/>
<sequence length="115" mass="12813">MRTSNKDDDDKQGGLLIPGYHYISPSNSADRIPSPERAAFYRAFGWGMEWISGGWMKSLWTKGLETQTTLISPVRLRSSGIDRCPARRSVKINTSQEPGSSVMENSTSLPFDWGS</sequence>
<organism evidence="2 3">
    <name type="scientific">Paracoccidioides brasiliensis</name>
    <dbReference type="NCBI Taxonomy" id="121759"/>
    <lineage>
        <taxon>Eukaryota</taxon>
        <taxon>Fungi</taxon>
        <taxon>Dikarya</taxon>
        <taxon>Ascomycota</taxon>
        <taxon>Pezizomycotina</taxon>
        <taxon>Eurotiomycetes</taxon>
        <taxon>Eurotiomycetidae</taxon>
        <taxon>Onygenales</taxon>
        <taxon>Ajellomycetaceae</taxon>
        <taxon>Paracoccidioides</taxon>
    </lineage>
</organism>
<evidence type="ECO:0000313" key="2">
    <source>
        <dbReference type="EMBL" id="ODH26420.1"/>
    </source>
</evidence>
<dbReference type="Proteomes" id="UP000242814">
    <property type="component" value="Unassembled WGS sequence"/>
</dbReference>
<dbReference type="VEuPathDB" id="FungiDB:PABG_11856"/>
<evidence type="ECO:0000313" key="3">
    <source>
        <dbReference type="Proteomes" id="UP000242814"/>
    </source>
</evidence>
<protein>
    <submittedName>
        <fullName evidence="2">Uncharacterized protein</fullName>
    </submittedName>
</protein>
<name>A0A1D2JCK7_PARBR</name>
<feature type="compositionally biased region" description="Polar residues" evidence="1">
    <location>
        <begin position="92"/>
        <end position="109"/>
    </location>
</feature>